<protein>
    <submittedName>
        <fullName evidence="2">Uncharacterized protein</fullName>
    </submittedName>
</protein>
<feature type="compositionally biased region" description="Basic and acidic residues" evidence="1">
    <location>
        <begin position="57"/>
        <end position="82"/>
    </location>
</feature>
<dbReference type="AlphaFoldDB" id="A0A2G4SYS1"/>
<sequence>MFNIHPISHSTFLNLIADIEKCEDCDQFGHKNKSGYKCSLYVTVQCNDIQNDTEKRKIGSKDDVGTKIEKGKGKKQRLEEASGSKSNDQVQICKSCGQMGHKSARSKECSNYKATLDEALKNELGDNYERFTRKVYLETVIRPEYKKSFTEKIKCAFSGATVCQRVYC</sequence>
<reference evidence="2 3" key="1">
    <citation type="journal article" date="2016" name="Proc. Natl. Acad. Sci. U.S.A.">
        <title>Lipid metabolic changes in an early divergent fungus govern the establishment of a mutualistic symbiosis with endobacteria.</title>
        <authorList>
            <person name="Lastovetsky O.A."/>
            <person name="Gaspar M.L."/>
            <person name="Mondo S.J."/>
            <person name="LaButti K.M."/>
            <person name="Sandor L."/>
            <person name="Grigoriev I.V."/>
            <person name="Henry S.A."/>
            <person name="Pawlowska T.E."/>
        </authorList>
    </citation>
    <scope>NUCLEOTIDE SEQUENCE [LARGE SCALE GENOMIC DNA]</scope>
    <source>
        <strain evidence="2 3">ATCC 52813</strain>
    </source>
</reference>
<evidence type="ECO:0000313" key="3">
    <source>
        <dbReference type="Proteomes" id="UP000242254"/>
    </source>
</evidence>
<dbReference type="RefSeq" id="XP_023467244.1">
    <property type="nucleotide sequence ID" value="XM_023610747.1"/>
</dbReference>
<dbReference type="EMBL" id="KZ303847">
    <property type="protein sequence ID" value="PHZ13536.1"/>
    <property type="molecule type" value="Genomic_DNA"/>
</dbReference>
<accession>A0A2G4SYS1</accession>
<dbReference type="Proteomes" id="UP000242254">
    <property type="component" value="Unassembled WGS sequence"/>
</dbReference>
<keyword evidence="3" id="KW-1185">Reference proteome</keyword>
<name>A0A2G4SYS1_RHIZD</name>
<dbReference type="GeneID" id="35441737"/>
<evidence type="ECO:0000313" key="2">
    <source>
        <dbReference type="EMBL" id="PHZ13536.1"/>
    </source>
</evidence>
<gene>
    <name evidence="2" type="ORF">RHIMIDRAFT_250705</name>
</gene>
<evidence type="ECO:0000256" key="1">
    <source>
        <dbReference type="SAM" id="MobiDB-lite"/>
    </source>
</evidence>
<feature type="region of interest" description="Disordered" evidence="1">
    <location>
        <begin position="57"/>
        <end position="85"/>
    </location>
</feature>
<proteinExistence type="predicted"/>
<organism evidence="2 3">
    <name type="scientific">Rhizopus microsporus ATCC 52813</name>
    <dbReference type="NCBI Taxonomy" id="1340429"/>
    <lineage>
        <taxon>Eukaryota</taxon>
        <taxon>Fungi</taxon>
        <taxon>Fungi incertae sedis</taxon>
        <taxon>Mucoromycota</taxon>
        <taxon>Mucoromycotina</taxon>
        <taxon>Mucoromycetes</taxon>
        <taxon>Mucorales</taxon>
        <taxon>Mucorineae</taxon>
        <taxon>Rhizopodaceae</taxon>
        <taxon>Rhizopus</taxon>
    </lineage>
</organism>